<sequence length="52" mass="5836">MIKEKGVAAPFLFLSLANFFGKNMTINELWYLIIFAWGIACGWAVVNGINNQ</sequence>
<evidence type="ECO:0000313" key="2">
    <source>
        <dbReference type="EMBL" id="MBR7791680.1"/>
    </source>
</evidence>
<keyword evidence="1" id="KW-1133">Transmembrane helix</keyword>
<accession>A0ABS5GZ18</accession>
<keyword evidence="3" id="KW-1185">Reference proteome</keyword>
<keyword evidence="1" id="KW-0472">Membrane</keyword>
<evidence type="ECO:0000313" key="3">
    <source>
        <dbReference type="Proteomes" id="UP000682982"/>
    </source>
</evidence>
<proteinExistence type="predicted"/>
<organism evidence="2 3">
    <name type="scientific">Undibacterium rivi</name>
    <dbReference type="NCBI Taxonomy" id="2828729"/>
    <lineage>
        <taxon>Bacteria</taxon>
        <taxon>Pseudomonadati</taxon>
        <taxon>Pseudomonadota</taxon>
        <taxon>Betaproteobacteria</taxon>
        <taxon>Burkholderiales</taxon>
        <taxon>Oxalobacteraceae</taxon>
        <taxon>Undibacterium</taxon>
    </lineage>
</organism>
<gene>
    <name evidence="2" type="ORF">KDM87_03665</name>
</gene>
<dbReference type="RefSeq" id="WP_212677778.1">
    <property type="nucleotide sequence ID" value="NZ_JAGSPK010000001.1"/>
</dbReference>
<dbReference type="Proteomes" id="UP000682982">
    <property type="component" value="Unassembled WGS sequence"/>
</dbReference>
<keyword evidence="1" id="KW-0812">Transmembrane</keyword>
<reference evidence="2 3" key="1">
    <citation type="submission" date="2021-04" db="EMBL/GenBank/DDBJ databases">
        <title>novel species isolated from subtropical streams in China.</title>
        <authorList>
            <person name="Lu H."/>
        </authorList>
    </citation>
    <scope>NUCLEOTIDE SEQUENCE [LARGE SCALE GENOMIC DNA]</scope>
    <source>
        <strain evidence="2 3">FT147W</strain>
    </source>
</reference>
<name>A0ABS5GZ18_9BURK</name>
<protein>
    <submittedName>
        <fullName evidence="2">Uncharacterized protein</fullName>
    </submittedName>
</protein>
<comment type="caution">
    <text evidence="2">The sequence shown here is derived from an EMBL/GenBank/DDBJ whole genome shotgun (WGS) entry which is preliminary data.</text>
</comment>
<evidence type="ECO:0000256" key="1">
    <source>
        <dbReference type="SAM" id="Phobius"/>
    </source>
</evidence>
<feature type="transmembrane region" description="Helical" evidence="1">
    <location>
        <begin position="29"/>
        <end position="49"/>
    </location>
</feature>
<dbReference type="EMBL" id="JAGSPK010000001">
    <property type="protein sequence ID" value="MBR7791680.1"/>
    <property type="molecule type" value="Genomic_DNA"/>
</dbReference>